<dbReference type="InterPro" id="IPR009057">
    <property type="entry name" value="Homeodomain-like_sf"/>
</dbReference>
<dbReference type="Gene3D" id="1.10.10.60">
    <property type="entry name" value="Homeodomain-like"/>
    <property type="match status" value="1"/>
</dbReference>
<feature type="DNA-binding region" description="Homeobox" evidence="2">
    <location>
        <begin position="90"/>
        <end position="139"/>
    </location>
</feature>
<name>A0A6V7XZB9_MELEN</name>
<dbReference type="Pfam" id="PF00046">
    <property type="entry name" value="Homeodomain"/>
    <property type="match status" value="1"/>
</dbReference>
<keyword evidence="2 3" id="KW-0371">Homeobox</keyword>
<sequence length="152" mass="17356">MNTIFGSNSIFNFPPFQQPSIQIPQNKNTENLNNSVTNTLPPTSTTTIISPKFLPPTLIFAGQNNQKEKFQMNGLQGTKSLKTDEKRKVARRNRTAFTDSQLEELENCFEHQQYPDVSIRDKLAKQTNLPESKIQVFLGKINLNFLLSSNYF</sequence>
<dbReference type="Proteomes" id="UP000580250">
    <property type="component" value="Unassembled WGS sequence"/>
</dbReference>
<keyword evidence="2 3" id="KW-0539">Nucleus</keyword>
<evidence type="ECO:0000256" key="2">
    <source>
        <dbReference type="PROSITE-ProRule" id="PRU00108"/>
    </source>
</evidence>
<evidence type="ECO:0000313" key="5">
    <source>
        <dbReference type="EMBL" id="CAD2204591.1"/>
    </source>
</evidence>
<organism evidence="5 6">
    <name type="scientific">Meloidogyne enterolobii</name>
    <name type="common">Root-knot nematode worm</name>
    <name type="synonym">Meloidogyne mayaguensis</name>
    <dbReference type="NCBI Taxonomy" id="390850"/>
    <lineage>
        <taxon>Eukaryota</taxon>
        <taxon>Metazoa</taxon>
        <taxon>Ecdysozoa</taxon>
        <taxon>Nematoda</taxon>
        <taxon>Chromadorea</taxon>
        <taxon>Rhabditida</taxon>
        <taxon>Tylenchina</taxon>
        <taxon>Tylenchomorpha</taxon>
        <taxon>Tylenchoidea</taxon>
        <taxon>Meloidogynidae</taxon>
        <taxon>Meloidogyninae</taxon>
        <taxon>Meloidogyne</taxon>
    </lineage>
</organism>
<dbReference type="PANTHER" id="PTHR24329">
    <property type="entry name" value="HOMEOBOX PROTEIN ARISTALESS"/>
    <property type="match status" value="1"/>
</dbReference>
<keyword evidence="2 3" id="KW-0238">DNA-binding</keyword>
<comment type="caution">
    <text evidence="5">The sequence shown here is derived from an EMBL/GenBank/DDBJ whole genome shotgun (WGS) entry which is preliminary data.</text>
</comment>
<dbReference type="PANTHER" id="PTHR24329:SF543">
    <property type="entry name" value="FI01017P-RELATED"/>
    <property type="match status" value="1"/>
</dbReference>
<comment type="subcellular location">
    <subcellularLocation>
        <location evidence="1 2 3">Nucleus</location>
    </subcellularLocation>
</comment>
<accession>A0A6V7XZB9</accession>
<evidence type="ECO:0000259" key="4">
    <source>
        <dbReference type="PROSITE" id="PS50071"/>
    </source>
</evidence>
<dbReference type="GO" id="GO:0000981">
    <property type="term" value="F:DNA-binding transcription factor activity, RNA polymerase II-specific"/>
    <property type="evidence" value="ECO:0007669"/>
    <property type="project" value="TreeGrafter"/>
</dbReference>
<dbReference type="GO" id="GO:0005634">
    <property type="term" value="C:nucleus"/>
    <property type="evidence" value="ECO:0007669"/>
    <property type="project" value="UniProtKB-SubCell"/>
</dbReference>
<dbReference type="EMBL" id="CAJEWN010002629">
    <property type="protein sequence ID" value="CAD2204591.1"/>
    <property type="molecule type" value="Genomic_DNA"/>
</dbReference>
<dbReference type="PROSITE" id="PS50071">
    <property type="entry name" value="HOMEOBOX_2"/>
    <property type="match status" value="1"/>
</dbReference>
<reference evidence="5 6" key="1">
    <citation type="submission" date="2020-08" db="EMBL/GenBank/DDBJ databases">
        <authorList>
            <person name="Koutsovoulos G."/>
            <person name="Danchin GJ E."/>
        </authorList>
    </citation>
    <scope>NUCLEOTIDE SEQUENCE [LARGE SCALE GENOMIC DNA]</scope>
</reference>
<gene>
    <name evidence="5" type="ORF">MENT_LOCUS58339</name>
</gene>
<protein>
    <recommendedName>
        <fullName evidence="4">Homeobox domain-containing protein</fullName>
    </recommendedName>
</protein>
<dbReference type="CDD" id="cd00086">
    <property type="entry name" value="homeodomain"/>
    <property type="match status" value="1"/>
</dbReference>
<evidence type="ECO:0000256" key="1">
    <source>
        <dbReference type="ARBA" id="ARBA00004123"/>
    </source>
</evidence>
<evidence type="ECO:0000313" key="6">
    <source>
        <dbReference type="Proteomes" id="UP000580250"/>
    </source>
</evidence>
<dbReference type="GO" id="GO:0000977">
    <property type="term" value="F:RNA polymerase II transcription regulatory region sequence-specific DNA binding"/>
    <property type="evidence" value="ECO:0007669"/>
    <property type="project" value="TreeGrafter"/>
</dbReference>
<feature type="domain" description="Homeobox" evidence="4">
    <location>
        <begin position="88"/>
        <end position="138"/>
    </location>
</feature>
<dbReference type="AlphaFoldDB" id="A0A6V7XZB9"/>
<evidence type="ECO:0000256" key="3">
    <source>
        <dbReference type="RuleBase" id="RU000682"/>
    </source>
</evidence>
<dbReference type="InterPro" id="IPR001356">
    <property type="entry name" value="HD"/>
</dbReference>
<dbReference type="SUPFAM" id="SSF46689">
    <property type="entry name" value="Homeodomain-like"/>
    <property type="match status" value="1"/>
</dbReference>
<dbReference type="InterPro" id="IPR050649">
    <property type="entry name" value="Paired_Homeobox_TFs"/>
</dbReference>
<dbReference type="OrthoDB" id="6159439at2759"/>
<proteinExistence type="predicted"/>
<dbReference type="SMART" id="SM00389">
    <property type="entry name" value="HOX"/>
    <property type="match status" value="1"/>
</dbReference>